<keyword evidence="6 16" id="KW-0378">Hydrolase</keyword>
<evidence type="ECO:0000256" key="11">
    <source>
        <dbReference type="ARBA" id="ARBA00037312"/>
    </source>
</evidence>
<keyword evidence="4 17" id="KW-0732">Signal</keyword>
<dbReference type="Gene3D" id="2.160.20.10">
    <property type="entry name" value="Single-stranded right-handed beta-helix, Pectin lyase-like"/>
    <property type="match status" value="1"/>
</dbReference>
<sequence>MKLTLTLLSVLLAAPSSILSKPVSSNALIPLAPRTNKYRGHYNPGGPRHHAFPQHHHRREVHLRASRNETDDVADEFLAALSEANCGGTLVLKKGKTYVLGKKLDLTFLDDIVVQLDGQILFTDDIAYWQANNFFHPFQNSITFWQWGGKDIVIKGTGEINGNGQAWYDGFAGREILDPNNVYLRPNLFTAVNATGLLIDGITFRNSPCWTNFLITSKDIFYNNVLIEAQSTNANLPKNTDGWDSYNVDGLTVTNARVNIGDDCFSPKPNTTNIFVQNLWCNGTHGVSMGSIGQYSGVMDIIENVYIENVTMHNSQNGARLKAWAGESTGYGRMNNITYKDFVMDNVDYPLILTQCYFNINSTECAKYPSEVNISNVTFINFTGESSGSRGKLTVEVICSPNAVCEDIYMEDIEMTTPFGDQVFTCDGVTGGIGVDCVASNSTEGLAALATTIPSTNL</sequence>
<dbReference type="EC" id="3.2.1.67" evidence="12"/>
<dbReference type="STRING" id="1392247.A0A3N4KW92"/>
<name>A0A3N4KW92_9PEZI</name>
<keyword evidence="18" id="KW-0456">Lyase</keyword>
<evidence type="ECO:0000256" key="6">
    <source>
        <dbReference type="ARBA" id="ARBA00022801"/>
    </source>
</evidence>
<dbReference type="InterPro" id="IPR000743">
    <property type="entry name" value="Glyco_hydro_28"/>
</dbReference>
<dbReference type="InterPro" id="IPR011050">
    <property type="entry name" value="Pectin_lyase_fold/virulence"/>
</dbReference>
<dbReference type="PANTHER" id="PTHR31736">
    <property type="match status" value="1"/>
</dbReference>
<evidence type="ECO:0000256" key="15">
    <source>
        <dbReference type="ARBA" id="ARBA00048766"/>
    </source>
</evidence>
<gene>
    <name evidence="18" type="ORF">P167DRAFT_552860</name>
</gene>
<evidence type="ECO:0000256" key="9">
    <source>
        <dbReference type="ARBA" id="ARBA00023295"/>
    </source>
</evidence>
<evidence type="ECO:0000256" key="12">
    <source>
        <dbReference type="ARBA" id="ARBA00038933"/>
    </source>
</evidence>
<proteinExistence type="inferred from homology"/>
<evidence type="ECO:0000256" key="8">
    <source>
        <dbReference type="ARBA" id="ARBA00023180"/>
    </source>
</evidence>
<dbReference type="GO" id="GO:0016829">
    <property type="term" value="F:lyase activity"/>
    <property type="evidence" value="ECO:0007669"/>
    <property type="project" value="UniProtKB-KW"/>
</dbReference>
<keyword evidence="7" id="KW-1015">Disulfide bond</keyword>
<dbReference type="GO" id="GO:0005576">
    <property type="term" value="C:extracellular region"/>
    <property type="evidence" value="ECO:0007669"/>
    <property type="project" value="UniProtKB-SubCell"/>
</dbReference>
<keyword evidence="19" id="KW-1185">Reference proteome</keyword>
<evidence type="ECO:0000313" key="19">
    <source>
        <dbReference type="Proteomes" id="UP000277580"/>
    </source>
</evidence>
<comment type="similarity">
    <text evidence="2 16">Belongs to the glycosyl hydrolase 28 family.</text>
</comment>
<dbReference type="SUPFAM" id="SSF51126">
    <property type="entry name" value="Pectin lyase-like"/>
    <property type="match status" value="1"/>
</dbReference>
<comment type="catalytic activity">
    <reaction evidence="15">
        <text>[(1-&gt;4)-alpha-D-galacturonosyl](n) + H2O = alpha-D-galacturonate + [(1-&gt;4)-alpha-D-galacturonosyl](n-1)</text>
        <dbReference type="Rhea" id="RHEA:14117"/>
        <dbReference type="Rhea" id="RHEA-COMP:14570"/>
        <dbReference type="Rhea" id="RHEA-COMP:14572"/>
        <dbReference type="ChEBI" id="CHEBI:15377"/>
        <dbReference type="ChEBI" id="CHEBI:58658"/>
        <dbReference type="ChEBI" id="CHEBI:140523"/>
        <dbReference type="EC" id="3.2.1.67"/>
    </reaction>
</comment>
<reference evidence="18 19" key="1">
    <citation type="journal article" date="2018" name="Nat. Ecol. Evol.">
        <title>Pezizomycetes genomes reveal the molecular basis of ectomycorrhizal truffle lifestyle.</title>
        <authorList>
            <person name="Murat C."/>
            <person name="Payen T."/>
            <person name="Noel B."/>
            <person name="Kuo A."/>
            <person name="Morin E."/>
            <person name="Chen J."/>
            <person name="Kohler A."/>
            <person name="Krizsan K."/>
            <person name="Balestrini R."/>
            <person name="Da Silva C."/>
            <person name="Montanini B."/>
            <person name="Hainaut M."/>
            <person name="Levati E."/>
            <person name="Barry K.W."/>
            <person name="Belfiori B."/>
            <person name="Cichocki N."/>
            <person name="Clum A."/>
            <person name="Dockter R.B."/>
            <person name="Fauchery L."/>
            <person name="Guy J."/>
            <person name="Iotti M."/>
            <person name="Le Tacon F."/>
            <person name="Lindquist E.A."/>
            <person name="Lipzen A."/>
            <person name="Malagnac F."/>
            <person name="Mello A."/>
            <person name="Molinier V."/>
            <person name="Miyauchi S."/>
            <person name="Poulain J."/>
            <person name="Riccioni C."/>
            <person name="Rubini A."/>
            <person name="Sitrit Y."/>
            <person name="Splivallo R."/>
            <person name="Traeger S."/>
            <person name="Wang M."/>
            <person name="Zifcakova L."/>
            <person name="Wipf D."/>
            <person name="Zambonelli A."/>
            <person name="Paolocci F."/>
            <person name="Nowrousian M."/>
            <person name="Ottonello S."/>
            <person name="Baldrian P."/>
            <person name="Spatafora J.W."/>
            <person name="Henrissat B."/>
            <person name="Nagy L.G."/>
            <person name="Aury J.M."/>
            <person name="Wincker P."/>
            <person name="Grigoriev I.V."/>
            <person name="Bonfante P."/>
            <person name="Martin F.M."/>
        </authorList>
    </citation>
    <scope>NUCLEOTIDE SEQUENCE [LARGE SCALE GENOMIC DNA]</scope>
    <source>
        <strain evidence="18 19">CCBAS932</strain>
    </source>
</reference>
<evidence type="ECO:0000313" key="18">
    <source>
        <dbReference type="EMBL" id="RPB13689.1"/>
    </source>
</evidence>
<keyword evidence="9 16" id="KW-0326">Glycosidase</keyword>
<evidence type="ECO:0000256" key="13">
    <source>
        <dbReference type="ARBA" id="ARBA00041473"/>
    </source>
</evidence>
<comment type="subcellular location">
    <subcellularLocation>
        <location evidence="1">Secreted</location>
    </subcellularLocation>
</comment>
<evidence type="ECO:0000256" key="1">
    <source>
        <dbReference type="ARBA" id="ARBA00004613"/>
    </source>
</evidence>
<evidence type="ECO:0000256" key="7">
    <source>
        <dbReference type="ARBA" id="ARBA00023157"/>
    </source>
</evidence>
<accession>A0A3N4KW92</accession>
<protein>
    <recommendedName>
        <fullName evidence="12">galacturonan 1,4-alpha-galacturonidase</fullName>
        <ecNumber evidence="12">3.2.1.67</ecNumber>
    </recommendedName>
    <alternativeName>
        <fullName evidence="13">Galacturan 1,4-alpha-galacturonidase B</fullName>
    </alternativeName>
    <alternativeName>
        <fullName evidence="14">Poly(1,4-alpha-D-galacturonide)galacturonohydrolase B</fullName>
    </alternativeName>
</protein>
<dbReference type="FunFam" id="2.160.20.10:FF:000040">
    <property type="entry name" value="Probable exopolygalacturonase B"/>
    <property type="match status" value="1"/>
</dbReference>
<evidence type="ECO:0000256" key="5">
    <source>
        <dbReference type="ARBA" id="ARBA00022737"/>
    </source>
</evidence>
<evidence type="ECO:0000256" key="10">
    <source>
        <dbReference type="ARBA" id="ARBA00023316"/>
    </source>
</evidence>
<dbReference type="EMBL" id="ML119121">
    <property type="protein sequence ID" value="RPB13689.1"/>
    <property type="molecule type" value="Genomic_DNA"/>
</dbReference>
<keyword evidence="10" id="KW-0961">Cell wall biogenesis/degradation</keyword>
<evidence type="ECO:0000256" key="3">
    <source>
        <dbReference type="ARBA" id="ARBA00022525"/>
    </source>
</evidence>
<evidence type="ECO:0000256" key="16">
    <source>
        <dbReference type="RuleBase" id="RU361169"/>
    </source>
</evidence>
<dbReference type="Pfam" id="PF00295">
    <property type="entry name" value="Glyco_hydro_28"/>
    <property type="match status" value="1"/>
</dbReference>
<comment type="function">
    <text evidence="11">Specific in hydrolyzing the terminal glycosidic bond of polygalacturonic acid and oligogalacturonates.</text>
</comment>
<evidence type="ECO:0000256" key="14">
    <source>
        <dbReference type="ARBA" id="ARBA00042261"/>
    </source>
</evidence>
<dbReference type="AlphaFoldDB" id="A0A3N4KW92"/>
<evidence type="ECO:0000256" key="17">
    <source>
        <dbReference type="SAM" id="SignalP"/>
    </source>
</evidence>
<keyword evidence="3" id="KW-0964">Secreted</keyword>
<feature type="signal peptide" evidence="17">
    <location>
        <begin position="1"/>
        <end position="20"/>
    </location>
</feature>
<dbReference type="OrthoDB" id="187139at2759"/>
<evidence type="ECO:0000256" key="2">
    <source>
        <dbReference type="ARBA" id="ARBA00008834"/>
    </source>
</evidence>
<evidence type="ECO:0000256" key="4">
    <source>
        <dbReference type="ARBA" id="ARBA00022729"/>
    </source>
</evidence>
<dbReference type="PANTHER" id="PTHR31736:SF6">
    <property type="entry name" value="EXOPOLYGALACTURONASE B-RELATED"/>
    <property type="match status" value="1"/>
</dbReference>
<dbReference type="InParanoid" id="A0A3N4KW92"/>
<organism evidence="18 19">
    <name type="scientific">Morchella conica CCBAS932</name>
    <dbReference type="NCBI Taxonomy" id="1392247"/>
    <lineage>
        <taxon>Eukaryota</taxon>
        <taxon>Fungi</taxon>
        <taxon>Dikarya</taxon>
        <taxon>Ascomycota</taxon>
        <taxon>Pezizomycotina</taxon>
        <taxon>Pezizomycetes</taxon>
        <taxon>Pezizales</taxon>
        <taxon>Morchellaceae</taxon>
        <taxon>Morchella</taxon>
    </lineage>
</organism>
<dbReference type="GO" id="GO:0005975">
    <property type="term" value="P:carbohydrate metabolic process"/>
    <property type="evidence" value="ECO:0007669"/>
    <property type="project" value="InterPro"/>
</dbReference>
<dbReference type="InterPro" id="IPR012334">
    <property type="entry name" value="Pectin_lyas_fold"/>
</dbReference>
<keyword evidence="8" id="KW-0325">Glycoprotein</keyword>
<keyword evidence="5" id="KW-0677">Repeat</keyword>
<dbReference type="GO" id="GO:0047911">
    <property type="term" value="F:galacturan 1,4-alpha-galacturonidase activity"/>
    <property type="evidence" value="ECO:0007669"/>
    <property type="project" value="UniProtKB-EC"/>
</dbReference>
<dbReference type="Proteomes" id="UP000277580">
    <property type="component" value="Unassembled WGS sequence"/>
</dbReference>
<dbReference type="GO" id="GO:0071555">
    <property type="term" value="P:cell wall organization"/>
    <property type="evidence" value="ECO:0007669"/>
    <property type="project" value="UniProtKB-KW"/>
</dbReference>
<dbReference type="GO" id="GO:0004650">
    <property type="term" value="F:polygalacturonase activity"/>
    <property type="evidence" value="ECO:0007669"/>
    <property type="project" value="InterPro"/>
</dbReference>
<feature type="chain" id="PRO_5018182378" description="galacturonan 1,4-alpha-galacturonidase" evidence="17">
    <location>
        <begin position="21"/>
        <end position="458"/>
    </location>
</feature>